<evidence type="ECO:0000313" key="2">
    <source>
        <dbReference type="EMBL" id="ELY50427.1"/>
    </source>
</evidence>
<dbReference type="PRINTS" id="PR00081">
    <property type="entry name" value="GDHRDH"/>
</dbReference>
<dbReference type="PRINTS" id="PR00080">
    <property type="entry name" value="SDRFAMILY"/>
</dbReference>
<evidence type="ECO:0000256" key="1">
    <source>
        <dbReference type="ARBA" id="ARBA00006484"/>
    </source>
</evidence>
<proteinExistence type="inferred from homology"/>
<dbReference type="Proteomes" id="UP000011602">
    <property type="component" value="Unassembled WGS sequence"/>
</dbReference>
<dbReference type="FunFam" id="3.40.50.720:FF:000084">
    <property type="entry name" value="Short-chain dehydrogenase reductase"/>
    <property type="match status" value="1"/>
</dbReference>
<accession>L9WM10</accession>
<comment type="similarity">
    <text evidence="1">Belongs to the short-chain dehydrogenases/reductases (SDR) family.</text>
</comment>
<dbReference type="Gene3D" id="3.40.50.720">
    <property type="entry name" value="NAD(P)-binding Rossmann-like Domain"/>
    <property type="match status" value="1"/>
</dbReference>
<dbReference type="CDD" id="cd05233">
    <property type="entry name" value="SDR_c"/>
    <property type="match status" value="1"/>
</dbReference>
<organism evidence="2 3">
    <name type="scientific">Natronolimnohabitans innermongolicus JCM 12255</name>
    <dbReference type="NCBI Taxonomy" id="1227499"/>
    <lineage>
        <taxon>Archaea</taxon>
        <taxon>Methanobacteriati</taxon>
        <taxon>Methanobacteriota</taxon>
        <taxon>Stenosarchaea group</taxon>
        <taxon>Halobacteria</taxon>
        <taxon>Halobacteriales</taxon>
        <taxon>Natrialbaceae</taxon>
        <taxon>Natronolimnohabitans</taxon>
    </lineage>
</organism>
<reference evidence="2 3" key="1">
    <citation type="journal article" date="2014" name="PLoS Genet.">
        <title>Phylogenetically driven sequencing of extremely halophilic archaea reveals strategies for static and dynamic osmo-response.</title>
        <authorList>
            <person name="Becker E.A."/>
            <person name="Seitzer P.M."/>
            <person name="Tritt A."/>
            <person name="Larsen D."/>
            <person name="Krusor M."/>
            <person name="Yao A.I."/>
            <person name="Wu D."/>
            <person name="Madern D."/>
            <person name="Eisen J.A."/>
            <person name="Darling A.E."/>
            <person name="Facciotti M.T."/>
        </authorList>
    </citation>
    <scope>NUCLEOTIDE SEQUENCE [LARGE SCALE GENOMIC DNA]</scope>
    <source>
        <strain evidence="2 3">JCM 12255</strain>
    </source>
</reference>
<dbReference type="NCBIfam" id="NF005559">
    <property type="entry name" value="PRK07231.1"/>
    <property type="match status" value="1"/>
</dbReference>
<dbReference type="AlphaFoldDB" id="L9WM10"/>
<gene>
    <name evidence="2" type="ORF">C493_19106</name>
</gene>
<keyword evidence="3" id="KW-1185">Reference proteome</keyword>
<dbReference type="InterPro" id="IPR036291">
    <property type="entry name" value="NAD(P)-bd_dom_sf"/>
</dbReference>
<name>L9WM10_9EURY</name>
<dbReference type="STRING" id="1227499.C493_19106"/>
<dbReference type="InterPro" id="IPR002347">
    <property type="entry name" value="SDR_fam"/>
</dbReference>
<comment type="caution">
    <text evidence="2">The sequence shown here is derived from an EMBL/GenBank/DDBJ whole genome shotgun (WGS) entry which is preliminary data.</text>
</comment>
<sequence length="261" mass="27539">MLYVTETPLAEKFDFTDESVAVTGGASGIGRAVCETFAAQGANVTIADVDLEAAEETAATIEEEYGTRALAIQTDVSSYEAAAEMIDATVDEFGSIDVLVNNAGLSTRTSSFLESTPEDWDHSVGVTYFGTMNCTHAALSHMVEQESGCIINYASDSYKGNDPALPVYGGAKAANVAFTMNVAKEVGEHGIRMNVVSPGTTETPATEDWLAEYGDKVLESYALDRLGQPQDIADAVAFLASDAADWITAQVLSVNGGYIRG</sequence>
<dbReference type="PANTHER" id="PTHR42760">
    <property type="entry name" value="SHORT-CHAIN DEHYDROGENASES/REDUCTASES FAMILY MEMBER"/>
    <property type="match status" value="1"/>
</dbReference>
<protein>
    <submittedName>
        <fullName evidence="2">Short-chain dehydrogenase/reductase SDR</fullName>
    </submittedName>
</protein>
<dbReference type="Pfam" id="PF13561">
    <property type="entry name" value="adh_short_C2"/>
    <property type="match status" value="1"/>
</dbReference>
<dbReference type="eggNOG" id="arCOG01259">
    <property type="taxonomic scope" value="Archaea"/>
</dbReference>
<dbReference type="EMBL" id="AOHZ01000086">
    <property type="protein sequence ID" value="ELY50427.1"/>
    <property type="molecule type" value="Genomic_DNA"/>
</dbReference>
<dbReference type="PATRIC" id="fig|1227499.3.peg.3935"/>
<evidence type="ECO:0000313" key="3">
    <source>
        <dbReference type="Proteomes" id="UP000011602"/>
    </source>
</evidence>
<dbReference type="SUPFAM" id="SSF51735">
    <property type="entry name" value="NAD(P)-binding Rossmann-fold domains"/>
    <property type="match status" value="1"/>
</dbReference>
<dbReference type="GO" id="GO:0016616">
    <property type="term" value="F:oxidoreductase activity, acting on the CH-OH group of donors, NAD or NADP as acceptor"/>
    <property type="evidence" value="ECO:0007669"/>
    <property type="project" value="TreeGrafter"/>
</dbReference>